<dbReference type="GO" id="GO:0008270">
    <property type="term" value="F:zinc ion binding"/>
    <property type="evidence" value="ECO:0007669"/>
    <property type="project" value="UniProtKB-KW"/>
</dbReference>
<reference evidence="7 8" key="1">
    <citation type="submission" date="2018-10" db="EMBL/GenBank/DDBJ databases">
        <title>Genomic Encyclopedia of Type Strains, Phase IV (KMG-IV): sequencing the most valuable type-strain genomes for metagenomic binning, comparative biology and taxonomic classification.</title>
        <authorList>
            <person name="Goeker M."/>
        </authorList>
    </citation>
    <scope>NUCLEOTIDE SEQUENCE [LARGE SCALE GENOMIC DNA]</scope>
    <source>
        <strain evidence="7 8">DSM 22653</strain>
    </source>
</reference>
<comment type="caution">
    <text evidence="7">The sequence shown here is derived from an EMBL/GenBank/DDBJ whole genome shotgun (WGS) entry which is preliminary data.</text>
</comment>
<keyword evidence="3" id="KW-0862">Zinc</keyword>
<evidence type="ECO:0000256" key="2">
    <source>
        <dbReference type="ARBA" id="ARBA00022771"/>
    </source>
</evidence>
<dbReference type="PROSITE" id="PS51128">
    <property type="entry name" value="ZF_DKSA_2"/>
    <property type="match status" value="1"/>
</dbReference>
<dbReference type="SUPFAM" id="SSF57716">
    <property type="entry name" value="Glucocorticoid receptor-like (DNA-binding domain)"/>
    <property type="match status" value="1"/>
</dbReference>
<proteinExistence type="predicted"/>
<dbReference type="PANTHER" id="PTHR33823:SF4">
    <property type="entry name" value="GENERAL STRESS PROTEIN 16O"/>
    <property type="match status" value="1"/>
</dbReference>
<organism evidence="7 8">
    <name type="scientific">Brockia lithotrophica</name>
    <dbReference type="NCBI Taxonomy" id="933949"/>
    <lineage>
        <taxon>Bacteria</taxon>
        <taxon>Bacillati</taxon>
        <taxon>Bacillota</taxon>
        <taxon>Bacilli</taxon>
        <taxon>Bacillales</taxon>
        <taxon>Bacillales Family X. Incertae Sedis</taxon>
        <taxon>Brockia</taxon>
    </lineage>
</organism>
<evidence type="ECO:0000313" key="8">
    <source>
        <dbReference type="Proteomes" id="UP000267019"/>
    </source>
</evidence>
<keyword evidence="8" id="KW-1185">Reference proteome</keyword>
<dbReference type="RefSeq" id="WP_147401944.1">
    <property type="nucleotide sequence ID" value="NZ_RBIJ01000001.1"/>
</dbReference>
<evidence type="ECO:0000256" key="1">
    <source>
        <dbReference type="ARBA" id="ARBA00022723"/>
    </source>
</evidence>
<evidence type="ECO:0000313" key="7">
    <source>
        <dbReference type="EMBL" id="RKQ88500.1"/>
    </source>
</evidence>
<keyword evidence="1" id="KW-0479">Metal-binding</keyword>
<feature type="compositionally biased region" description="Basic and acidic residues" evidence="5">
    <location>
        <begin position="47"/>
        <end position="60"/>
    </location>
</feature>
<keyword evidence="2" id="KW-0863">Zinc-finger</keyword>
<feature type="zinc finger region" description="dksA C4-type" evidence="4">
    <location>
        <begin position="95"/>
        <end position="119"/>
    </location>
</feature>
<dbReference type="AlphaFoldDB" id="A0A660LAA2"/>
<evidence type="ECO:0000256" key="5">
    <source>
        <dbReference type="SAM" id="MobiDB-lite"/>
    </source>
</evidence>
<dbReference type="InterPro" id="IPR037187">
    <property type="entry name" value="DnaK_N"/>
</dbReference>
<dbReference type="EMBL" id="RBIJ01000001">
    <property type="protein sequence ID" value="RKQ88500.1"/>
    <property type="molecule type" value="Genomic_DNA"/>
</dbReference>
<feature type="region of interest" description="Disordered" evidence="5">
    <location>
        <begin position="41"/>
        <end position="60"/>
    </location>
</feature>
<dbReference type="Gene3D" id="1.20.120.910">
    <property type="entry name" value="DksA, coiled-coil domain"/>
    <property type="match status" value="1"/>
</dbReference>
<dbReference type="Proteomes" id="UP000267019">
    <property type="component" value="Unassembled WGS sequence"/>
</dbReference>
<gene>
    <name evidence="7" type="ORF">C7438_0133</name>
</gene>
<dbReference type="SUPFAM" id="SSF109635">
    <property type="entry name" value="DnaK suppressor protein DksA, alpha-hairpin domain"/>
    <property type="match status" value="1"/>
</dbReference>
<evidence type="ECO:0000256" key="4">
    <source>
        <dbReference type="PROSITE-ProRule" id="PRU00510"/>
    </source>
</evidence>
<evidence type="ECO:0000259" key="6">
    <source>
        <dbReference type="Pfam" id="PF01258"/>
    </source>
</evidence>
<evidence type="ECO:0000256" key="3">
    <source>
        <dbReference type="ARBA" id="ARBA00022833"/>
    </source>
</evidence>
<feature type="region of interest" description="Disordered" evidence="5">
    <location>
        <begin position="148"/>
        <end position="218"/>
    </location>
</feature>
<sequence>MRTEDHLTDEQRATLRRILQERLHELEAKLAAGAATLAETDASSELSRYDNHPADDGTLTHDRSRDLALALDYRAEREEILRALRRMEEGIYGLCERCGAPIPFERLLAVPAARFCLEHEREFEDVRRRETPRRPAEEEYLRTWYGSEGERRAGETPGISPEDVWEEVESFGTSDTSTGEFAARSASYSAEFADTGNPVEELPANLQGKPHSSSYFRR</sequence>
<dbReference type="InterPro" id="IPR000962">
    <property type="entry name" value="Znf_DskA_TraR"/>
</dbReference>
<name>A0A660LAA2_9BACL</name>
<dbReference type="Pfam" id="PF01258">
    <property type="entry name" value="zf-dskA_traR"/>
    <property type="match status" value="1"/>
</dbReference>
<protein>
    <submittedName>
        <fullName evidence="7">TraR/DksA family transcriptional regulator</fullName>
    </submittedName>
</protein>
<dbReference type="PANTHER" id="PTHR33823">
    <property type="entry name" value="RNA POLYMERASE-BINDING TRANSCRIPTION FACTOR DKSA-RELATED"/>
    <property type="match status" value="1"/>
</dbReference>
<feature type="domain" description="Zinc finger DksA/TraR C4-type" evidence="6">
    <location>
        <begin position="90"/>
        <end position="118"/>
    </location>
</feature>
<accession>A0A660LAA2</accession>
<dbReference type="OrthoDB" id="9811543at2"/>